<evidence type="ECO:0000259" key="2">
    <source>
        <dbReference type="PROSITE" id="PS00028"/>
    </source>
</evidence>
<name>A0A368N1F5_9EURY</name>
<dbReference type="OrthoDB" id="2572at2157"/>
<dbReference type="InterPro" id="IPR013087">
    <property type="entry name" value="Znf_C2H2_type"/>
</dbReference>
<feature type="domain" description="C2H2-type" evidence="2">
    <location>
        <begin position="4"/>
        <end position="25"/>
    </location>
</feature>
<keyword evidence="1" id="KW-0812">Transmembrane</keyword>
<keyword evidence="1" id="KW-1133">Transmembrane helix</keyword>
<gene>
    <name evidence="3" type="ORF">DU504_16390</name>
</gene>
<dbReference type="AlphaFoldDB" id="A0A368N1F5"/>
<dbReference type="PROSITE" id="PS00028">
    <property type="entry name" value="ZINC_FINGER_C2H2_1"/>
    <property type="match status" value="1"/>
</dbReference>
<accession>A0A368N1F5</accession>
<keyword evidence="4" id="KW-1185">Reference proteome</keyword>
<dbReference type="RefSeq" id="WP_114450513.1">
    <property type="nucleotide sequence ID" value="NZ_QPHM01000003.1"/>
</dbReference>
<organism evidence="3 4">
    <name type="scientific">Haloplanus salinus</name>
    <dbReference type="NCBI Taxonomy" id="1126245"/>
    <lineage>
        <taxon>Archaea</taxon>
        <taxon>Methanobacteriati</taxon>
        <taxon>Methanobacteriota</taxon>
        <taxon>Stenosarchaea group</taxon>
        <taxon>Halobacteria</taxon>
        <taxon>Halobacteriales</taxon>
        <taxon>Haloferacaceae</taxon>
        <taxon>Haloplanus</taxon>
    </lineage>
</organism>
<dbReference type="EMBL" id="QPHM01000003">
    <property type="protein sequence ID" value="RCU44342.1"/>
    <property type="molecule type" value="Genomic_DNA"/>
</dbReference>
<proteinExistence type="predicted"/>
<sequence length="201" mass="21282">MPDCSYCADSFDDEEAYLRHLEAEHADELGPIDRRRIDADADDAAADSSVGFVVIALVVVLAAGGVAGVMLLSSGGSSGGSAQGEPSDLGSVHYHGTIAVVIEGQRLDFSQNQYQLQADAFHFEGGGGTRWHVHARGVTLAYAMETLDIAVTDSSVTYRGTTYRNSASNTTVTVTVNGNPVTPSEYVLQNGDRVRIAVERS</sequence>
<evidence type="ECO:0000256" key="1">
    <source>
        <dbReference type="SAM" id="Phobius"/>
    </source>
</evidence>
<keyword evidence="1" id="KW-0472">Membrane</keyword>
<feature type="transmembrane region" description="Helical" evidence="1">
    <location>
        <begin position="50"/>
        <end position="72"/>
    </location>
</feature>
<protein>
    <recommendedName>
        <fullName evidence="2">C2H2-type domain-containing protein</fullName>
    </recommendedName>
</protein>
<comment type="caution">
    <text evidence="3">The sequence shown here is derived from an EMBL/GenBank/DDBJ whole genome shotgun (WGS) entry which is preliminary data.</text>
</comment>
<reference evidence="3 4" key="1">
    <citation type="submission" date="2018-07" db="EMBL/GenBank/DDBJ databases">
        <title>Genome sequences of Haloplanus salinus JCM 18368T.</title>
        <authorList>
            <person name="Kim Y.B."/>
            <person name="Roh S.W."/>
        </authorList>
    </citation>
    <scope>NUCLEOTIDE SEQUENCE [LARGE SCALE GENOMIC DNA]</scope>
    <source>
        <strain evidence="3 4">JCM 18368</strain>
    </source>
</reference>
<evidence type="ECO:0000313" key="4">
    <source>
        <dbReference type="Proteomes" id="UP000252189"/>
    </source>
</evidence>
<dbReference type="Proteomes" id="UP000252189">
    <property type="component" value="Unassembled WGS sequence"/>
</dbReference>
<evidence type="ECO:0000313" key="3">
    <source>
        <dbReference type="EMBL" id="RCU44342.1"/>
    </source>
</evidence>